<dbReference type="Proteomes" id="UP001281761">
    <property type="component" value="Unassembled WGS sequence"/>
</dbReference>
<evidence type="ECO:0000313" key="1">
    <source>
        <dbReference type="EMBL" id="KAK2961659.1"/>
    </source>
</evidence>
<reference evidence="1 2" key="1">
    <citation type="journal article" date="2022" name="bioRxiv">
        <title>Genomics of Preaxostyla Flagellates Illuminates Evolutionary Transitions and the Path Towards Mitochondrial Loss.</title>
        <authorList>
            <person name="Novak L.V.F."/>
            <person name="Treitli S.C."/>
            <person name="Pyrih J."/>
            <person name="Halakuc P."/>
            <person name="Pipaliya S.V."/>
            <person name="Vacek V."/>
            <person name="Brzon O."/>
            <person name="Soukal P."/>
            <person name="Eme L."/>
            <person name="Dacks J.B."/>
            <person name="Karnkowska A."/>
            <person name="Elias M."/>
            <person name="Hampl V."/>
        </authorList>
    </citation>
    <scope>NUCLEOTIDE SEQUENCE [LARGE SCALE GENOMIC DNA]</scope>
    <source>
        <strain evidence="1">NAU3</strain>
        <tissue evidence="1">Gut</tissue>
    </source>
</reference>
<dbReference type="EMBL" id="JARBJD010000015">
    <property type="protein sequence ID" value="KAK2961659.1"/>
    <property type="molecule type" value="Genomic_DNA"/>
</dbReference>
<gene>
    <name evidence="1" type="ORF">BLNAU_3457</name>
</gene>
<name>A0ABQ9YD52_9EUKA</name>
<protein>
    <submittedName>
        <fullName evidence="1">Uncharacterized protein</fullName>
    </submittedName>
</protein>
<sequence>MLEESLRHFIPVDSSIKPDEESFLKFDPNSELSFEDKSAVYRSLVALVKAEYPFDNALQDRTVQFLKSLEPMWDAPLAEKLITDLIPSSPGSPSGFIDSIVILLSSPHSTIVATAFSYLCKITDSTSIEGQSRLVKSDIVSKAFTTIQPHTLSIAGNEEIFDNLIGIIGNCVKLAFPFFLEELGITEAVDQFNHREMIFQKVVIPSSQFVTFLISNRYTLSGDLFTSVVSHLHAIIDIGPFHCPTLEFVLASPIVMALSSCLSIVEDNGCLWNFLTKIHDSLDDWRREGTEVIQSGKQMTQALISEAMEATLEQMMKHDKDGIYSYGIANHCDSISLLLGSNMKRSRW</sequence>
<comment type="caution">
    <text evidence="1">The sequence shown here is derived from an EMBL/GenBank/DDBJ whole genome shotgun (WGS) entry which is preliminary data.</text>
</comment>
<proteinExistence type="predicted"/>
<organism evidence="1 2">
    <name type="scientific">Blattamonas nauphoetae</name>
    <dbReference type="NCBI Taxonomy" id="2049346"/>
    <lineage>
        <taxon>Eukaryota</taxon>
        <taxon>Metamonada</taxon>
        <taxon>Preaxostyla</taxon>
        <taxon>Oxymonadida</taxon>
        <taxon>Blattamonas</taxon>
    </lineage>
</organism>
<accession>A0ABQ9YD52</accession>
<evidence type="ECO:0000313" key="2">
    <source>
        <dbReference type="Proteomes" id="UP001281761"/>
    </source>
</evidence>
<keyword evidence="2" id="KW-1185">Reference proteome</keyword>